<feature type="modified residue" description="N6-(pyridoxal phosphate)lysine" evidence="3">
    <location>
        <position position="213"/>
    </location>
</feature>
<dbReference type="OrthoDB" id="9805807at2"/>
<dbReference type="AlphaFoldDB" id="A0A2V4MR43"/>
<dbReference type="InterPro" id="IPR015424">
    <property type="entry name" value="PyrdxlP-dep_Trfase"/>
</dbReference>
<dbReference type="PIRSF" id="PIRSF001434">
    <property type="entry name" value="CGS"/>
    <property type="match status" value="1"/>
</dbReference>
<comment type="similarity">
    <text evidence="4">Belongs to the trans-sulfuration enzymes family.</text>
</comment>
<dbReference type="InterPro" id="IPR015422">
    <property type="entry name" value="PyrdxlP-dep_Trfase_small"/>
</dbReference>
<gene>
    <name evidence="5" type="ORF">DI396_01580</name>
</gene>
<dbReference type="RefSeq" id="WP_110794823.1">
    <property type="nucleotide sequence ID" value="NZ_KZ826481.1"/>
</dbReference>
<dbReference type="PANTHER" id="PTHR11808">
    <property type="entry name" value="TRANS-SULFURATION ENZYME FAMILY MEMBER"/>
    <property type="match status" value="1"/>
</dbReference>
<name>A0A2V4MR43_9RHOB</name>
<dbReference type="FunFam" id="3.90.1150.10:FF:000033">
    <property type="entry name" value="Cystathionine gamma-synthase"/>
    <property type="match status" value="1"/>
</dbReference>
<evidence type="ECO:0000256" key="1">
    <source>
        <dbReference type="ARBA" id="ARBA00001933"/>
    </source>
</evidence>
<dbReference type="EMBL" id="QFVT01000002">
    <property type="protein sequence ID" value="PYC49225.1"/>
    <property type="molecule type" value="Genomic_DNA"/>
</dbReference>
<dbReference type="GO" id="GO:0005737">
    <property type="term" value="C:cytoplasm"/>
    <property type="evidence" value="ECO:0007669"/>
    <property type="project" value="TreeGrafter"/>
</dbReference>
<reference evidence="5 6" key="1">
    <citation type="submission" date="2018-05" db="EMBL/GenBank/DDBJ databases">
        <title>Oceanovita maritima gen. nov., sp. nov., a marine bacterium in the family Rhodobacteraceae isolated from surface seawater of Lundu port Xiamen, China.</title>
        <authorList>
            <person name="Hetharua B.H."/>
            <person name="Min D."/>
            <person name="Liao H."/>
            <person name="Tian Y."/>
        </authorList>
    </citation>
    <scope>NUCLEOTIDE SEQUENCE [LARGE SCALE GENOMIC DNA]</scope>
    <source>
        <strain evidence="5 6">FSX-11</strain>
    </source>
</reference>
<comment type="cofactor">
    <cofactor evidence="1 4">
        <name>pyridoxal 5'-phosphate</name>
        <dbReference type="ChEBI" id="CHEBI:597326"/>
    </cofactor>
</comment>
<dbReference type="GO" id="GO:0009086">
    <property type="term" value="P:methionine biosynthetic process"/>
    <property type="evidence" value="ECO:0007669"/>
    <property type="project" value="UniProtKB-ARBA"/>
</dbReference>
<dbReference type="GO" id="GO:0030170">
    <property type="term" value="F:pyridoxal phosphate binding"/>
    <property type="evidence" value="ECO:0007669"/>
    <property type="project" value="InterPro"/>
</dbReference>
<evidence type="ECO:0000313" key="6">
    <source>
        <dbReference type="Proteomes" id="UP000248012"/>
    </source>
</evidence>
<dbReference type="Gene3D" id="3.40.640.10">
    <property type="entry name" value="Type I PLP-dependent aspartate aminotransferase-like (Major domain)"/>
    <property type="match status" value="1"/>
</dbReference>
<dbReference type="Gene3D" id="3.90.1150.10">
    <property type="entry name" value="Aspartate Aminotransferase, domain 1"/>
    <property type="match status" value="1"/>
</dbReference>
<dbReference type="InterPro" id="IPR000277">
    <property type="entry name" value="Cys/Met-Metab_PyrdxlP-dep_enz"/>
</dbReference>
<dbReference type="GO" id="GO:0019346">
    <property type="term" value="P:transsulfuration"/>
    <property type="evidence" value="ECO:0007669"/>
    <property type="project" value="InterPro"/>
</dbReference>
<keyword evidence="6" id="KW-1185">Reference proteome</keyword>
<dbReference type="SUPFAM" id="SSF53383">
    <property type="entry name" value="PLP-dependent transferases"/>
    <property type="match status" value="1"/>
</dbReference>
<accession>A0A2V4MR43</accession>
<proteinExistence type="inferred from homology"/>
<evidence type="ECO:0000256" key="2">
    <source>
        <dbReference type="ARBA" id="ARBA00022898"/>
    </source>
</evidence>
<evidence type="ECO:0000256" key="3">
    <source>
        <dbReference type="PIRSR" id="PIRSR001434-2"/>
    </source>
</evidence>
<evidence type="ECO:0000313" key="5">
    <source>
        <dbReference type="EMBL" id="PYC49225.1"/>
    </source>
</evidence>
<evidence type="ECO:0000256" key="4">
    <source>
        <dbReference type="RuleBase" id="RU362118"/>
    </source>
</evidence>
<dbReference type="Proteomes" id="UP000248012">
    <property type="component" value="Unassembled WGS sequence"/>
</dbReference>
<comment type="caution">
    <text evidence="5">The sequence shown here is derived from an EMBL/GenBank/DDBJ whole genome shotgun (WGS) entry which is preliminary data.</text>
</comment>
<sequence>MADKAEQSSWKNRTKLVHGGTRRSQYNEVSESVFLTQGFVYDTAAAAEARFVAAGEDEFIYARYGNPTMRMFEDRISGYLGYEDGFACASGMAAVNGALMALLKSGDTVVASRALFGSCLYVLEDILGRFGVNIVLVDGTDNAAWDAAITDDTTLVFLEAISNPTLEVIDLKHVCDVAHAHDALVLVDDAMATPVFSYAQACGADLSIVSTTKHVDGQGRMLGGVICGPRDIIRGPVEAYMKHTGGAMNPFTAWTHLKALETLELRVRAQAAATLSVAKALSGHPKLSAVRYPTHEDHPQHALARAQAEAAGTVLTIEVKGGKDACFRFLDALEIIIISNNFADAKSIATHPATTTHQRLPQTQKDMLGITDGLVRLSVGLEDVDDLIADLMQALAQV</sequence>
<protein>
    <submittedName>
        <fullName evidence="5">O-succinylhomoserine sulfhydrylase</fullName>
    </submittedName>
</protein>
<keyword evidence="2 3" id="KW-0663">Pyridoxal phosphate</keyword>
<dbReference type="PANTHER" id="PTHR11808:SF80">
    <property type="entry name" value="CYSTATHIONINE GAMMA-LYASE"/>
    <property type="match status" value="1"/>
</dbReference>
<dbReference type="GO" id="GO:0016846">
    <property type="term" value="F:carbon-sulfur lyase activity"/>
    <property type="evidence" value="ECO:0007669"/>
    <property type="project" value="TreeGrafter"/>
</dbReference>
<dbReference type="Pfam" id="PF01053">
    <property type="entry name" value="Cys_Met_Meta_PP"/>
    <property type="match status" value="1"/>
</dbReference>
<organism evidence="5 6">
    <name type="scientific">Litorivita pollutaquae</name>
    <dbReference type="NCBI Taxonomy" id="2200892"/>
    <lineage>
        <taxon>Bacteria</taxon>
        <taxon>Pseudomonadati</taxon>
        <taxon>Pseudomonadota</taxon>
        <taxon>Alphaproteobacteria</taxon>
        <taxon>Rhodobacterales</taxon>
        <taxon>Paracoccaceae</taxon>
        <taxon>Litorivita</taxon>
    </lineage>
</organism>
<dbReference type="InterPro" id="IPR015421">
    <property type="entry name" value="PyrdxlP-dep_Trfase_major"/>
</dbReference>
<dbReference type="FunFam" id="3.40.640.10:FF:000046">
    <property type="entry name" value="Cystathionine gamma-lyase"/>
    <property type="match status" value="1"/>
</dbReference>